<accession>A0A1Q3DZP6</accession>
<evidence type="ECO:0000256" key="1">
    <source>
        <dbReference type="SAM" id="MobiDB-lite"/>
    </source>
</evidence>
<dbReference type="GO" id="GO:0070824">
    <property type="term" value="C:SHREC complex"/>
    <property type="evidence" value="ECO:0007669"/>
    <property type="project" value="InterPro"/>
</dbReference>
<feature type="region of interest" description="Disordered" evidence="1">
    <location>
        <begin position="416"/>
        <end position="435"/>
    </location>
</feature>
<proteinExistence type="predicted"/>
<sequence>MGRSVNVKHELPPNPVFREIERSDGDQDTWPQNTTRIVDSDGQVNYMQYVPSDEGMAIKWRVQVGQALANAFNWPKGFNYVLKDWPANYRMFIHNKGPVSNPRQDVYLFGSTNSPKFRSVPELIPHAIWLSNDMKGKCQCKYCSKTKQREITSNMGERGIIEKTSPGPSSSPSRVSLPKRRPRTEGSALRNQVVYAAVQKAKLRKPSTFIVPKHPAPVEKVTDLEAAHHDNTALLLRRWYRNDELVWVELESPIAGPQGNGDVINAWPAIVEDSWTRSNPSQKSEDSTTSSQNGLYPDYDPENPPWTVTHHTKYKLRLLATSCSMMARDDQVLPYQAYLPPTELIYALQDVPLSKIRLDAEYTTNFTPVISENPEEAASPPPSFEDSTGPYALAIQIGSQIAGFWGLTDDWDFKFSFKSDPPPTPPSGPSISSSAGYSLQDAIVAASNSNAYNAGPQTSYGSSDISGNRYMTVEELNRTKATTLGAPKAVGHTFTQKNFHGLWWGAERIWTGDLLRLKIGRNAIARDGAPHILAPSPAGPSALLHSAQNGDNLDPKELGARSRGVFMRLDALFTVEVDLGKGRKRNECRAAGTLYELADIDWVDPSEDAAKKPSSTPLGTDSAIFGKDSNGMSKALPQPSPLKPTALPNPNPTIPIAETAPQMLSEILPHSSVPENKANGVYKPPIPVSHYDLPQPPTGFKFRPILDPGYEAVFSLTLLSGRYYPGILGHPLLMEAIHQALTPEGKIDPQTSHLWALEGLEPGFSNSVDPIRYKKDRLRMVVDGEVNARAQLTEHLSSNSEQADGDVLMENGNAEQSMEVDPVSNDQMQVDS</sequence>
<dbReference type="PANTHER" id="PTHR38046">
    <property type="entry name" value="CRYPTIC LOCI REGULATOR 2"/>
    <property type="match status" value="1"/>
</dbReference>
<reference evidence="3 4" key="1">
    <citation type="submission" date="2016-08" db="EMBL/GenBank/DDBJ databases">
        <authorList>
            <consortium name="Lentinula edodes genome sequencing consortium"/>
            <person name="Sakamoto Y."/>
            <person name="Nakade K."/>
            <person name="Sato S."/>
            <person name="Yoshida Y."/>
            <person name="Miyazaki K."/>
            <person name="Natsume S."/>
            <person name="Konno N."/>
        </authorList>
    </citation>
    <scope>NUCLEOTIDE SEQUENCE [LARGE SCALE GENOMIC DNA]</scope>
    <source>
        <strain evidence="3 4">NBRC 111202</strain>
    </source>
</reference>
<dbReference type="PANTHER" id="PTHR38046:SF1">
    <property type="entry name" value="CRYPTIC LOCI REGULATOR 2"/>
    <property type="match status" value="1"/>
</dbReference>
<dbReference type="InterPro" id="IPR031915">
    <property type="entry name" value="Clr2_N"/>
</dbReference>
<dbReference type="Pfam" id="PF16761">
    <property type="entry name" value="Clr2_transil"/>
    <property type="match status" value="1"/>
</dbReference>
<organism evidence="3 4">
    <name type="scientific">Lentinula edodes</name>
    <name type="common">Shiitake mushroom</name>
    <name type="synonym">Lentinus edodes</name>
    <dbReference type="NCBI Taxonomy" id="5353"/>
    <lineage>
        <taxon>Eukaryota</taxon>
        <taxon>Fungi</taxon>
        <taxon>Dikarya</taxon>
        <taxon>Basidiomycota</taxon>
        <taxon>Agaricomycotina</taxon>
        <taxon>Agaricomycetes</taxon>
        <taxon>Agaricomycetidae</taxon>
        <taxon>Agaricales</taxon>
        <taxon>Marasmiineae</taxon>
        <taxon>Omphalotaceae</taxon>
        <taxon>Lentinula</taxon>
    </lineage>
</organism>
<dbReference type="AlphaFoldDB" id="A0A1Q3DZP6"/>
<dbReference type="EMBL" id="BDGU01000031">
    <property type="protein sequence ID" value="GAW00475.1"/>
    <property type="molecule type" value="Genomic_DNA"/>
</dbReference>
<dbReference type="InterPro" id="IPR038986">
    <property type="entry name" value="Clr2"/>
</dbReference>
<name>A0A1Q3DZP6_LENED</name>
<comment type="caution">
    <text evidence="3">The sequence shown here is derived from an EMBL/GenBank/DDBJ whole genome shotgun (WGS) entry which is preliminary data.</text>
</comment>
<dbReference type="Proteomes" id="UP000188533">
    <property type="component" value="Unassembled WGS sequence"/>
</dbReference>
<feature type="region of interest" description="Disordered" evidence="1">
    <location>
        <begin position="606"/>
        <end position="633"/>
    </location>
</feature>
<dbReference type="GO" id="GO:0030466">
    <property type="term" value="P:silent mating-type cassette heterochromatin formation"/>
    <property type="evidence" value="ECO:0007669"/>
    <property type="project" value="TreeGrafter"/>
</dbReference>
<dbReference type="GO" id="GO:0033553">
    <property type="term" value="C:rDNA heterochromatin"/>
    <property type="evidence" value="ECO:0007669"/>
    <property type="project" value="TreeGrafter"/>
</dbReference>
<feature type="compositionally biased region" description="Polar residues" evidence="1">
    <location>
        <begin position="276"/>
        <end position="294"/>
    </location>
</feature>
<dbReference type="GO" id="GO:0031934">
    <property type="term" value="C:mating-type region heterochromatin"/>
    <property type="evidence" value="ECO:0007669"/>
    <property type="project" value="TreeGrafter"/>
</dbReference>
<feature type="compositionally biased region" description="Low complexity" evidence="1">
    <location>
        <begin position="165"/>
        <end position="176"/>
    </location>
</feature>
<gene>
    <name evidence="3" type="ORF">LENED_001999</name>
</gene>
<feature type="region of interest" description="Disordered" evidence="1">
    <location>
        <begin position="153"/>
        <end position="188"/>
    </location>
</feature>
<protein>
    <submittedName>
        <fullName evidence="3">Proteophosphoglycan ppg4</fullName>
    </submittedName>
</protein>
<evidence type="ECO:0000259" key="2">
    <source>
        <dbReference type="Pfam" id="PF16761"/>
    </source>
</evidence>
<feature type="region of interest" description="Disordered" evidence="1">
    <location>
        <begin position="536"/>
        <end position="555"/>
    </location>
</feature>
<evidence type="ECO:0000313" key="4">
    <source>
        <dbReference type="Proteomes" id="UP000188533"/>
    </source>
</evidence>
<feature type="region of interest" description="Disordered" evidence="1">
    <location>
        <begin position="276"/>
        <end position="304"/>
    </location>
</feature>
<keyword evidence="4" id="KW-1185">Reference proteome</keyword>
<evidence type="ECO:0000313" key="3">
    <source>
        <dbReference type="EMBL" id="GAW00475.1"/>
    </source>
</evidence>
<dbReference type="STRING" id="5353.A0A1Q3DZP6"/>
<reference evidence="3 4" key="2">
    <citation type="submission" date="2017-02" db="EMBL/GenBank/DDBJ databases">
        <title>A genome survey and senescence transcriptome analysis in Lentinula edodes.</title>
        <authorList>
            <person name="Sakamoto Y."/>
            <person name="Nakade K."/>
            <person name="Sato S."/>
            <person name="Yoshida Y."/>
            <person name="Miyazaki K."/>
            <person name="Natsume S."/>
            <person name="Konno N."/>
        </authorList>
    </citation>
    <scope>NUCLEOTIDE SEQUENCE [LARGE SCALE GENOMIC DNA]</scope>
    <source>
        <strain evidence="3 4">NBRC 111202</strain>
    </source>
</reference>
<feature type="region of interest" description="Disordered" evidence="1">
    <location>
        <begin position="1"/>
        <end position="32"/>
    </location>
</feature>
<feature type="domain" description="Cryptic loci regulator 2 N-terminal" evidence="2">
    <location>
        <begin position="80"/>
        <end position="143"/>
    </location>
</feature>